<dbReference type="SUPFAM" id="SSF46785">
    <property type="entry name" value="Winged helix' DNA-binding domain"/>
    <property type="match status" value="1"/>
</dbReference>
<reference evidence="7" key="1">
    <citation type="submission" date="2016-10" db="EMBL/GenBank/DDBJ databases">
        <authorList>
            <person name="Varghese N."/>
            <person name="Submissions S."/>
        </authorList>
    </citation>
    <scope>NUCLEOTIDE SEQUENCE [LARGE SCALE GENOMIC DNA]</scope>
    <source>
        <strain evidence="7">SP</strain>
    </source>
</reference>
<organism evidence="6 7">
    <name type="scientific">Evansella caseinilytica</name>
    <dbReference type="NCBI Taxonomy" id="1503961"/>
    <lineage>
        <taxon>Bacteria</taxon>
        <taxon>Bacillati</taxon>
        <taxon>Bacillota</taxon>
        <taxon>Bacilli</taxon>
        <taxon>Bacillales</taxon>
        <taxon>Bacillaceae</taxon>
        <taxon>Evansella</taxon>
    </lineage>
</organism>
<evidence type="ECO:0000256" key="1">
    <source>
        <dbReference type="ARBA" id="ARBA00009437"/>
    </source>
</evidence>
<evidence type="ECO:0000313" key="7">
    <source>
        <dbReference type="Proteomes" id="UP000198935"/>
    </source>
</evidence>
<dbReference type="PANTHER" id="PTHR30126">
    <property type="entry name" value="HTH-TYPE TRANSCRIPTIONAL REGULATOR"/>
    <property type="match status" value="1"/>
</dbReference>
<protein>
    <submittedName>
        <fullName evidence="6">DNA-binding transcriptional regulator, LysR family</fullName>
    </submittedName>
</protein>
<name>A0A1H3H5E8_9BACI</name>
<evidence type="ECO:0000256" key="3">
    <source>
        <dbReference type="ARBA" id="ARBA00023125"/>
    </source>
</evidence>
<proteinExistence type="inferred from homology"/>
<dbReference type="CDD" id="cd05466">
    <property type="entry name" value="PBP2_LTTR_substrate"/>
    <property type="match status" value="1"/>
</dbReference>
<dbReference type="Gene3D" id="1.10.10.10">
    <property type="entry name" value="Winged helix-like DNA-binding domain superfamily/Winged helix DNA-binding domain"/>
    <property type="match status" value="1"/>
</dbReference>
<dbReference type="SUPFAM" id="SSF53850">
    <property type="entry name" value="Periplasmic binding protein-like II"/>
    <property type="match status" value="1"/>
</dbReference>
<dbReference type="PROSITE" id="PS50931">
    <property type="entry name" value="HTH_LYSR"/>
    <property type="match status" value="1"/>
</dbReference>
<dbReference type="GO" id="GO:0000976">
    <property type="term" value="F:transcription cis-regulatory region binding"/>
    <property type="evidence" value="ECO:0007669"/>
    <property type="project" value="TreeGrafter"/>
</dbReference>
<dbReference type="EMBL" id="FNPI01000001">
    <property type="protein sequence ID" value="SDY10742.1"/>
    <property type="molecule type" value="Genomic_DNA"/>
</dbReference>
<evidence type="ECO:0000256" key="4">
    <source>
        <dbReference type="ARBA" id="ARBA00023163"/>
    </source>
</evidence>
<dbReference type="Pfam" id="PF03466">
    <property type="entry name" value="LysR_substrate"/>
    <property type="match status" value="1"/>
</dbReference>
<accession>A0A1H3H5E8</accession>
<dbReference type="FunFam" id="1.10.10.10:FF:000001">
    <property type="entry name" value="LysR family transcriptional regulator"/>
    <property type="match status" value="1"/>
</dbReference>
<evidence type="ECO:0000259" key="5">
    <source>
        <dbReference type="PROSITE" id="PS50931"/>
    </source>
</evidence>
<dbReference type="GO" id="GO:0003700">
    <property type="term" value="F:DNA-binding transcription factor activity"/>
    <property type="evidence" value="ECO:0007669"/>
    <property type="project" value="InterPro"/>
</dbReference>
<dbReference type="InterPro" id="IPR036388">
    <property type="entry name" value="WH-like_DNA-bd_sf"/>
</dbReference>
<dbReference type="PANTHER" id="PTHR30126:SF40">
    <property type="entry name" value="HTH-TYPE TRANSCRIPTIONAL REGULATOR GLTR"/>
    <property type="match status" value="1"/>
</dbReference>
<dbReference type="Proteomes" id="UP000198935">
    <property type="component" value="Unassembled WGS sequence"/>
</dbReference>
<dbReference type="InterPro" id="IPR036390">
    <property type="entry name" value="WH_DNA-bd_sf"/>
</dbReference>
<dbReference type="InterPro" id="IPR005119">
    <property type="entry name" value="LysR_subst-bd"/>
</dbReference>
<feature type="domain" description="HTH lysR-type" evidence="5">
    <location>
        <begin position="1"/>
        <end position="58"/>
    </location>
</feature>
<evidence type="ECO:0000256" key="2">
    <source>
        <dbReference type="ARBA" id="ARBA00023015"/>
    </source>
</evidence>
<dbReference type="OrthoDB" id="9778774at2"/>
<keyword evidence="4" id="KW-0804">Transcription</keyword>
<dbReference type="Pfam" id="PF00126">
    <property type="entry name" value="HTH_1"/>
    <property type="match status" value="1"/>
</dbReference>
<dbReference type="Gene3D" id="3.40.190.290">
    <property type="match status" value="1"/>
</dbReference>
<sequence>MNTEALEYFIKVYEKKSVTAAAKDLFITPQGISKTIKQLEMELETELFSRGPRGMKATESGELLYARAKHISYLMKDIKKEIDIINGKKGTLNVVVTYSPSLAISSYFIFQFMELYPDIQMKLREFPDEYSVGKLFEEEADVGIVIGNEGIENCECEMIAAGEVVAVVSRQHRLAEKEEISIIELENESLVLKSVGEGKEHGLVDKCLEYGFTPAVKHEFGSIITAHHLCKMSGYVAVSIDFVEEALKDDELKIIRLKEKIPQNIYLITRKSVHQSKAVSLFQQYIKEYCEQ</sequence>
<dbReference type="STRING" id="1503961.SAMN05421736_101385"/>
<gene>
    <name evidence="6" type="ORF">SAMN05421736_101385</name>
</gene>
<keyword evidence="3 6" id="KW-0238">DNA-binding</keyword>
<dbReference type="InterPro" id="IPR000847">
    <property type="entry name" value="LysR_HTH_N"/>
</dbReference>
<keyword evidence="2" id="KW-0805">Transcription regulation</keyword>
<evidence type="ECO:0000313" key="6">
    <source>
        <dbReference type="EMBL" id="SDY10742.1"/>
    </source>
</evidence>
<dbReference type="AlphaFoldDB" id="A0A1H3H5E8"/>
<keyword evidence="7" id="KW-1185">Reference proteome</keyword>
<comment type="similarity">
    <text evidence="1">Belongs to the LysR transcriptional regulatory family.</text>
</comment>